<accession>L8JN73</accession>
<sequence>MIYCSWRLFDIHGKKPVTGCHENSDLNGSMTLGLKSLLDDTVEKVLLTSFYDISVVFKSGKILSVFCDLTPYVDEETNWFFGLQGKYYSINNNLQLVED</sequence>
<dbReference type="STRING" id="1237149.C900_05542"/>
<proteinExistence type="predicted"/>
<name>L8JN73_9BACT</name>
<protein>
    <submittedName>
        <fullName evidence="1">Uncharacterized protein</fullName>
    </submittedName>
</protein>
<evidence type="ECO:0000313" key="2">
    <source>
        <dbReference type="Proteomes" id="UP000011135"/>
    </source>
</evidence>
<evidence type="ECO:0000313" key="1">
    <source>
        <dbReference type="EMBL" id="ELR68984.1"/>
    </source>
</evidence>
<dbReference type="AlphaFoldDB" id="L8JN73"/>
<dbReference type="Proteomes" id="UP000011135">
    <property type="component" value="Unassembled WGS sequence"/>
</dbReference>
<gene>
    <name evidence="1" type="ORF">C900_05542</name>
</gene>
<keyword evidence="2" id="KW-1185">Reference proteome</keyword>
<dbReference type="EMBL" id="AMZN01000086">
    <property type="protein sequence ID" value="ELR68984.1"/>
    <property type="molecule type" value="Genomic_DNA"/>
</dbReference>
<reference evidence="1 2" key="1">
    <citation type="submission" date="2012-12" db="EMBL/GenBank/DDBJ databases">
        <title>Genome assembly of Fulvivirga imtechensis AK7.</title>
        <authorList>
            <person name="Nupur N."/>
            <person name="Khatri I."/>
            <person name="Kumar R."/>
            <person name="Subramanian S."/>
            <person name="Pinnaka A."/>
        </authorList>
    </citation>
    <scope>NUCLEOTIDE SEQUENCE [LARGE SCALE GENOMIC DNA]</scope>
    <source>
        <strain evidence="1 2">AK7</strain>
    </source>
</reference>
<comment type="caution">
    <text evidence="1">The sequence shown here is derived from an EMBL/GenBank/DDBJ whole genome shotgun (WGS) entry which is preliminary data.</text>
</comment>
<organism evidence="1 2">
    <name type="scientific">Fulvivirga imtechensis AK7</name>
    <dbReference type="NCBI Taxonomy" id="1237149"/>
    <lineage>
        <taxon>Bacteria</taxon>
        <taxon>Pseudomonadati</taxon>
        <taxon>Bacteroidota</taxon>
        <taxon>Cytophagia</taxon>
        <taxon>Cytophagales</taxon>
        <taxon>Fulvivirgaceae</taxon>
        <taxon>Fulvivirga</taxon>
    </lineage>
</organism>